<evidence type="ECO:0000256" key="3">
    <source>
        <dbReference type="ARBA" id="ARBA00023125"/>
    </source>
</evidence>
<dbReference type="RefSeq" id="WP_025024690.1">
    <property type="nucleotide sequence ID" value="NZ_AZDZ01000022.1"/>
</dbReference>
<evidence type="ECO:0000259" key="6">
    <source>
        <dbReference type="PROSITE" id="PS51898"/>
    </source>
</evidence>
<dbReference type="PATRIC" id="fig|1423775.4.peg.2617"/>
<dbReference type="EMBL" id="AZDZ01000022">
    <property type="protein sequence ID" value="KRK78790.1"/>
    <property type="molecule type" value="Genomic_DNA"/>
</dbReference>
<keyword evidence="9" id="KW-1185">Reference proteome</keyword>
<evidence type="ECO:0000313" key="8">
    <source>
        <dbReference type="EMBL" id="KRK78790.1"/>
    </source>
</evidence>
<dbReference type="Gene3D" id="1.10.443.10">
    <property type="entry name" value="Intergrase catalytic core"/>
    <property type="match status" value="1"/>
</dbReference>
<sequence length="379" mass="44004">MAQIFQNKATRLYGFRIFYYDEHKKKQSIQRTDFKRKVDAINAAARLEIRKGNSNLQKAEHITFEGFFKEWMNTYKIDRYSESTDNKYKNAHLFIKTFFGNKLLKDMTRMDYQRMIDTYSLTHVKDSIYRLNGYINSCLNDAIDQKLINSNFTRNVVITSKKKGKSKELKYLQYDETQHLKAMALANASIFNVSAYEILFALGTGARYAEIVGMTWDCVDLDKNIIDINKTYDYKKRTGFLPTKTESSVRSITISPELATQLHKLKIEQKALFLKQGFKNKLNLVFMNYQHYVPSDTAANKKLRSYLLSDKIKAKNLIGFHGLRHTHASILIGQGLTLEYVSQRLGHSNVGITSRVYVHLLNNYREKEDAKAIKALNDL</sequence>
<feature type="domain" description="Core-binding (CB)" evidence="7">
    <location>
        <begin position="62"/>
        <end position="143"/>
    </location>
</feature>
<dbReference type="GO" id="GO:0015074">
    <property type="term" value="P:DNA integration"/>
    <property type="evidence" value="ECO:0007669"/>
    <property type="project" value="UniProtKB-KW"/>
</dbReference>
<dbReference type="InterPro" id="IPR004107">
    <property type="entry name" value="Integrase_SAM-like_N"/>
</dbReference>
<evidence type="ECO:0000256" key="5">
    <source>
        <dbReference type="PROSITE-ProRule" id="PRU01248"/>
    </source>
</evidence>
<dbReference type="AlphaFoldDB" id="A0A0R1K5D9"/>
<comment type="similarity">
    <text evidence="1">Belongs to the 'phage' integrase family.</text>
</comment>
<dbReference type="InterPro" id="IPR044068">
    <property type="entry name" value="CB"/>
</dbReference>
<dbReference type="InterPro" id="IPR013762">
    <property type="entry name" value="Integrase-like_cat_sf"/>
</dbReference>
<dbReference type="InterPro" id="IPR011010">
    <property type="entry name" value="DNA_brk_join_enz"/>
</dbReference>
<keyword evidence="2" id="KW-0229">DNA integration</keyword>
<dbReference type="SUPFAM" id="SSF56349">
    <property type="entry name" value="DNA breaking-rejoining enzymes"/>
    <property type="match status" value="1"/>
</dbReference>
<evidence type="ECO:0000256" key="1">
    <source>
        <dbReference type="ARBA" id="ARBA00008857"/>
    </source>
</evidence>
<dbReference type="Proteomes" id="UP000051248">
    <property type="component" value="Unassembled WGS sequence"/>
</dbReference>
<dbReference type="InterPro" id="IPR050090">
    <property type="entry name" value="Tyrosine_recombinase_XerCD"/>
</dbReference>
<dbReference type="OrthoDB" id="9803188at2"/>
<keyword evidence="3 5" id="KW-0238">DNA-binding</keyword>
<accession>A0A0R1K5D9</accession>
<feature type="domain" description="Tyr recombinase" evidence="6">
    <location>
        <begin position="167"/>
        <end position="371"/>
    </location>
</feature>
<dbReference type="CDD" id="cd01189">
    <property type="entry name" value="INT_ICEBs1_C_like"/>
    <property type="match status" value="1"/>
</dbReference>
<dbReference type="GO" id="GO:0006310">
    <property type="term" value="P:DNA recombination"/>
    <property type="evidence" value="ECO:0007669"/>
    <property type="project" value="UniProtKB-KW"/>
</dbReference>
<dbReference type="Gene3D" id="1.10.150.130">
    <property type="match status" value="1"/>
</dbReference>
<proteinExistence type="inferred from homology"/>
<dbReference type="GO" id="GO:0003677">
    <property type="term" value="F:DNA binding"/>
    <property type="evidence" value="ECO:0007669"/>
    <property type="project" value="UniProtKB-UniRule"/>
</dbReference>
<protein>
    <submittedName>
        <fullName evidence="8">Integrase</fullName>
    </submittedName>
</protein>
<dbReference type="PANTHER" id="PTHR30349:SF41">
    <property type="entry name" value="INTEGRASE_RECOMBINASE PROTEIN MJ0367-RELATED"/>
    <property type="match status" value="1"/>
</dbReference>
<evidence type="ECO:0000259" key="7">
    <source>
        <dbReference type="PROSITE" id="PS51900"/>
    </source>
</evidence>
<keyword evidence="4" id="KW-0233">DNA recombination</keyword>
<dbReference type="InterPro" id="IPR010998">
    <property type="entry name" value="Integrase_recombinase_N"/>
</dbReference>
<evidence type="ECO:0000256" key="4">
    <source>
        <dbReference type="ARBA" id="ARBA00023172"/>
    </source>
</evidence>
<reference evidence="8 9" key="1">
    <citation type="journal article" date="2015" name="Genome Announc.">
        <title>Expanding the biotechnology potential of lactobacilli through comparative genomics of 213 strains and associated genera.</title>
        <authorList>
            <person name="Sun Z."/>
            <person name="Harris H.M."/>
            <person name="McCann A."/>
            <person name="Guo C."/>
            <person name="Argimon S."/>
            <person name="Zhang W."/>
            <person name="Yang X."/>
            <person name="Jeffery I.B."/>
            <person name="Cooney J.C."/>
            <person name="Kagawa T.F."/>
            <person name="Liu W."/>
            <person name="Song Y."/>
            <person name="Salvetti E."/>
            <person name="Wrobel A."/>
            <person name="Rasinkangas P."/>
            <person name="Parkhill J."/>
            <person name="Rea M.C."/>
            <person name="O'Sullivan O."/>
            <person name="Ritari J."/>
            <person name="Douillard F.P."/>
            <person name="Paul Ross R."/>
            <person name="Yang R."/>
            <person name="Briner A.E."/>
            <person name="Felis G.E."/>
            <person name="de Vos W.M."/>
            <person name="Barrangou R."/>
            <person name="Klaenhammer T.R."/>
            <person name="Caufield P.W."/>
            <person name="Cui Y."/>
            <person name="Zhang H."/>
            <person name="O'Toole P.W."/>
        </authorList>
    </citation>
    <scope>NUCLEOTIDE SEQUENCE [LARGE SCALE GENOMIC DNA]</scope>
    <source>
        <strain evidence="8 9">DSM 19682</strain>
    </source>
</reference>
<dbReference type="PROSITE" id="PS51900">
    <property type="entry name" value="CB"/>
    <property type="match status" value="1"/>
</dbReference>
<dbReference type="PANTHER" id="PTHR30349">
    <property type="entry name" value="PHAGE INTEGRASE-RELATED"/>
    <property type="match status" value="1"/>
</dbReference>
<dbReference type="Pfam" id="PF00589">
    <property type="entry name" value="Phage_integrase"/>
    <property type="match status" value="1"/>
</dbReference>
<comment type="caution">
    <text evidence="8">The sequence shown here is derived from an EMBL/GenBank/DDBJ whole genome shotgun (WGS) entry which is preliminary data.</text>
</comment>
<dbReference type="PROSITE" id="PS51898">
    <property type="entry name" value="TYR_RECOMBINASE"/>
    <property type="match status" value="1"/>
</dbReference>
<dbReference type="InterPro" id="IPR002104">
    <property type="entry name" value="Integrase_catalytic"/>
</dbReference>
<organism evidence="8 9">
    <name type="scientific">Companilactobacillus nodensis DSM 19682 = JCM 14932 = NBRC 107160</name>
    <dbReference type="NCBI Taxonomy" id="1423775"/>
    <lineage>
        <taxon>Bacteria</taxon>
        <taxon>Bacillati</taxon>
        <taxon>Bacillota</taxon>
        <taxon>Bacilli</taxon>
        <taxon>Lactobacillales</taxon>
        <taxon>Lactobacillaceae</taxon>
        <taxon>Companilactobacillus</taxon>
    </lineage>
</organism>
<evidence type="ECO:0000256" key="2">
    <source>
        <dbReference type="ARBA" id="ARBA00022908"/>
    </source>
</evidence>
<dbReference type="eggNOG" id="COG0582">
    <property type="taxonomic scope" value="Bacteria"/>
</dbReference>
<evidence type="ECO:0000313" key="9">
    <source>
        <dbReference type="Proteomes" id="UP000051248"/>
    </source>
</evidence>
<gene>
    <name evidence="8" type="ORF">FD03_GL002573</name>
</gene>
<name>A0A0R1K5D9_9LACO</name>
<dbReference type="Pfam" id="PF14659">
    <property type="entry name" value="Phage_int_SAM_3"/>
    <property type="match status" value="1"/>
</dbReference>